<dbReference type="EMBL" id="MLJW01008578">
    <property type="protein sequence ID" value="OIQ63911.1"/>
    <property type="molecule type" value="Genomic_DNA"/>
</dbReference>
<accession>A0A1J5P7Y5</accession>
<protein>
    <submittedName>
        <fullName evidence="1">Uncharacterized protein</fullName>
    </submittedName>
</protein>
<comment type="caution">
    <text evidence="1">The sequence shown here is derived from an EMBL/GenBank/DDBJ whole genome shotgun (WGS) entry which is preliminary data.</text>
</comment>
<gene>
    <name evidence="1" type="ORF">GALL_545420</name>
</gene>
<sequence>MALGDPGGAVAHDLSRLDDAGLDHGQREADDGIGVGVGGTAVKADAGARQVKVILMPQQDAAGRGERARDAGAIGQRVERRKLLRVHRIAGLIRAGKMAHQQFGSGGEDVFSDGGPLIRLHPEAIHPGIQLDAERVAGQRFEVARDLIDRVQHRRQVKVVDHIGVAGLVPREDADLRAGAKRLTHDGALFGNRDEEATRTGLGQRFGNAVGAKAIGIGFYHGSGLGAGVTHTIQRPPVSGDGVEVNGKGRCAHGPVLTGPGGRSRGNARLRLLRRMQRRGWWQNCAGFACRGWGLANARACV</sequence>
<name>A0A1J5P7Y5_9ZZZZ</name>
<reference evidence="1" key="1">
    <citation type="submission" date="2016-10" db="EMBL/GenBank/DDBJ databases">
        <title>Sequence of Gallionella enrichment culture.</title>
        <authorList>
            <person name="Poehlein A."/>
            <person name="Muehling M."/>
            <person name="Daniel R."/>
        </authorList>
    </citation>
    <scope>NUCLEOTIDE SEQUENCE</scope>
</reference>
<organism evidence="1">
    <name type="scientific">mine drainage metagenome</name>
    <dbReference type="NCBI Taxonomy" id="410659"/>
    <lineage>
        <taxon>unclassified sequences</taxon>
        <taxon>metagenomes</taxon>
        <taxon>ecological metagenomes</taxon>
    </lineage>
</organism>
<dbReference type="AlphaFoldDB" id="A0A1J5P7Y5"/>
<evidence type="ECO:0000313" key="1">
    <source>
        <dbReference type="EMBL" id="OIQ63911.1"/>
    </source>
</evidence>
<proteinExistence type="predicted"/>